<proteinExistence type="predicted"/>
<reference evidence="3" key="4">
    <citation type="journal article" date="2018" name="Nat. Plants">
        <title>Whole-genome landscape of Medicago truncatula symbiotic genes.</title>
        <authorList>
            <person name="Pecrix Y."/>
            <person name="Gamas P."/>
            <person name="Carrere S."/>
        </authorList>
    </citation>
    <scope>NUCLEOTIDE SEQUENCE</scope>
    <source>
        <tissue evidence="3">Leaves</tissue>
    </source>
</reference>
<protein>
    <submittedName>
        <fullName evidence="2">Transmembrane protein, putative</fullName>
    </submittedName>
</protein>
<reference evidence="2 5" key="1">
    <citation type="journal article" date="2011" name="Nature">
        <title>The Medicago genome provides insight into the evolution of rhizobial symbioses.</title>
        <authorList>
            <person name="Young N.D."/>
            <person name="Debelle F."/>
            <person name="Oldroyd G.E."/>
            <person name="Geurts R."/>
            <person name="Cannon S.B."/>
            <person name="Udvardi M.K."/>
            <person name="Benedito V.A."/>
            <person name="Mayer K.F."/>
            <person name="Gouzy J."/>
            <person name="Schoof H."/>
            <person name="Van de Peer Y."/>
            <person name="Proost S."/>
            <person name="Cook D.R."/>
            <person name="Meyers B.C."/>
            <person name="Spannagl M."/>
            <person name="Cheung F."/>
            <person name="De Mita S."/>
            <person name="Krishnakumar V."/>
            <person name="Gundlach H."/>
            <person name="Zhou S."/>
            <person name="Mudge J."/>
            <person name="Bharti A.K."/>
            <person name="Murray J.D."/>
            <person name="Naoumkina M.A."/>
            <person name="Rosen B."/>
            <person name="Silverstein K.A."/>
            <person name="Tang H."/>
            <person name="Rombauts S."/>
            <person name="Zhao P.X."/>
            <person name="Zhou P."/>
            <person name="Barbe V."/>
            <person name="Bardou P."/>
            <person name="Bechner M."/>
            <person name="Bellec A."/>
            <person name="Berger A."/>
            <person name="Berges H."/>
            <person name="Bidwell S."/>
            <person name="Bisseling T."/>
            <person name="Choisne N."/>
            <person name="Couloux A."/>
            <person name="Denny R."/>
            <person name="Deshpande S."/>
            <person name="Dai X."/>
            <person name="Doyle J.J."/>
            <person name="Dudez A.M."/>
            <person name="Farmer A.D."/>
            <person name="Fouteau S."/>
            <person name="Franken C."/>
            <person name="Gibelin C."/>
            <person name="Gish J."/>
            <person name="Goldstein S."/>
            <person name="Gonzalez A.J."/>
            <person name="Green P.J."/>
            <person name="Hallab A."/>
            <person name="Hartog M."/>
            <person name="Hua A."/>
            <person name="Humphray S.J."/>
            <person name="Jeong D.H."/>
            <person name="Jing Y."/>
            <person name="Jocker A."/>
            <person name="Kenton S.M."/>
            <person name="Kim D.J."/>
            <person name="Klee K."/>
            <person name="Lai H."/>
            <person name="Lang C."/>
            <person name="Lin S."/>
            <person name="Macmil S.L."/>
            <person name="Magdelenat G."/>
            <person name="Matthews L."/>
            <person name="McCorrison J."/>
            <person name="Monaghan E.L."/>
            <person name="Mun J.H."/>
            <person name="Najar F.Z."/>
            <person name="Nicholson C."/>
            <person name="Noirot C."/>
            <person name="O'Bleness M."/>
            <person name="Paule C.R."/>
            <person name="Poulain J."/>
            <person name="Prion F."/>
            <person name="Qin B."/>
            <person name="Qu C."/>
            <person name="Retzel E.F."/>
            <person name="Riddle C."/>
            <person name="Sallet E."/>
            <person name="Samain S."/>
            <person name="Samson N."/>
            <person name="Sanders I."/>
            <person name="Saurat O."/>
            <person name="Scarpelli C."/>
            <person name="Schiex T."/>
            <person name="Segurens B."/>
            <person name="Severin A.J."/>
            <person name="Sherrier D.J."/>
            <person name="Shi R."/>
            <person name="Sims S."/>
            <person name="Singer S.R."/>
            <person name="Sinharoy S."/>
            <person name="Sterck L."/>
            <person name="Viollet A."/>
            <person name="Wang B.B."/>
            <person name="Wang K."/>
            <person name="Wang M."/>
            <person name="Wang X."/>
            <person name="Warfsmann J."/>
            <person name="Weissenbach J."/>
            <person name="White D.D."/>
            <person name="White J.D."/>
            <person name="Wiley G.B."/>
            <person name="Wincker P."/>
            <person name="Xing Y."/>
            <person name="Yang L."/>
            <person name="Yao Z."/>
            <person name="Ying F."/>
            <person name="Zhai J."/>
            <person name="Zhou L."/>
            <person name="Zuber A."/>
            <person name="Denarie J."/>
            <person name="Dixon R.A."/>
            <person name="May G.D."/>
            <person name="Schwartz D.C."/>
            <person name="Rogers J."/>
            <person name="Quetier F."/>
            <person name="Town C.D."/>
            <person name="Roe B.A."/>
        </authorList>
    </citation>
    <scope>NUCLEOTIDE SEQUENCE [LARGE SCALE GENOMIC DNA]</scope>
    <source>
        <strain evidence="2">A17</strain>
        <strain evidence="4 5">cv. Jemalong A17</strain>
    </source>
</reference>
<dbReference type="Gramene" id="rna8912">
    <property type="protein sequence ID" value="RHN73128.1"/>
    <property type="gene ID" value="gene8912"/>
</dbReference>
<dbReference type="EMBL" id="CM001218">
    <property type="protein sequence ID" value="AES65093.1"/>
    <property type="molecule type" value="Genomic_DNA"/>
</dbReference>
<dbReference type="HOGENOM" id="CLU_2530854_0_0_1"/>
<name>G7INB0_MEDTR</name>
<keyword evidence="2" id="KW-0472">Membrane</keyword>
<reference evidence="2 5" key="2">
    <citation type="journal article" date="2014" name="BMC Genomics">
        <title>An improved genome release (version Mt4.0) for the model legume Medicago truncatula.</title>
        <authorList>
            <person name="Tang H."/>
            <person name="Krishnakumar V."/>
            <person name="Bidwell S."/>
            <person name="Rosen B."/>
            <person name="Chan A."/>
            <person name="Zhou S."/>
            <person name="Gentzbittel L."/>
            <person name="Childs K.L."/>
            <person name="Yandell M."/>
            <person name="Gundlach H."/>
            <person name="Mayer K.F."/>
            <person name="Schwartz D.C."/>
            <person name="Town C.D."/>
        </authorList>
    </citation>
    <scope>GENOME REANNOTATION</scope>
    <source>
        <strain evidence="4 5">cv. Jemalong A17</strain>
    </source>
</reference>
<organism evidence="2 5">
    <name type="scientific">Medicago truncatula</name>
    <name type="common">Barrel medic</name>
    <name type="synonym">Medicago tribuloides</name>
    <dbReference type="NCBI Taxonomy" id="3880"/>
    <lineage>
        <taxon>Eukaryota</taxon>
        <taxon>Viridiplantae</taxon>
        <taxon>Streptophyta</taxon>
        <taxon>Embryophyta</taxon>
        <taxon>Tracheophyta</taxon>
        <taxon>Spermatophyta</taxon>
        <taxon>Magnoliopsida</taxon>
        <taxon>eudicotyledons</taxon>
        <taxon>Gunneridae</taxon>
        <taxon>Pentapetalae</taxon>
        <taxon>rosids</taxon>
        <taxon>fabids</taxon>
        <taxon>Fabales</taxon>
        <taxon>Fabaceae</taxon>
        <taxon>Papilionoideae</taxon>
        <taxon>50 kb inversion clade</taxon>
        <taxon>NPAAA clade</taxon>
        <taxon>Hologalegina</taxon>
        <taxon>IRL clade</taxon>
        <taxon>Trifolieae</taxon>
        <taxon>Medicago</taxon>
    </lineage>
</organism>
<dbReference type="PaxDb" id="3880-AES65093"/>
<reference evidence="4" key="3">
    <citation type="submission" date="2015-04" db="UniProtKB">
        <authorList>
            <consortium name="EnsemblPlants"/>
        </authorList>
    </citation>
    <scope>IDENTIFICATION</scope>
    <source>
        <strain evidence="4">cv. Jemalong A17</strain>
    </source>
</reference>
<evidence type="ECO:0000313" key="3">
    <source>
        <dbReference type="EMBL" id="RHN73128.1"/>
    </source>
</evidence>
<accession>G7INB0</accession>
<keyword evidence="5" id="KW-1185">Reference proteome</keyword>
<dbReference type="Proteomes" id="UP000002051">
    <property type="component" value="Chromosome 2"/>
</dbReference>
<evidence type="ECO:0000313" key="2">
    <source>
        <dbReference type="EMBL" id="AES65093.1"/>
    </source>
</evidence>
<keyword evidence="2" id="KW-0812">Transmembrane</keyword>
<evidence type="ECO:0000313" key="4">
    <source>
        <dbReference type="EnsemblPlants" id="AES65093"/>
    </source>
</evidence>
<gene>
    <name evidence="2" type="ordered locus">MTR_2g035250</name>
    <name evidence="3" type="ORF">MtrunA17_Chr2g0295171</name>
</gene>
<dbReference type="Proteomes" id="UP000265566">
    <property type="component" value="Chromosome 2"/>
</dbReference>
<dbReference type="AlphaFoldDB" id="G7INB0"/>
<sequence length="84" mass="9423">MAKYISVSFVSVLLVVTTMINGAYGAEGDDGEPLPPGLQKLCDDWYWKCYDYPNSVYCQWYNKRFCLAAPITCDSSPKPESTLP</sequence>
<evidence type="ECO:0000313" key="5">
    <source>
        <dbReference type="Proteomes" id="UP000002051"/>
    </source>
</evidence>
<dbReference type="EnsemblPlants" id="AES65093">
    <property type="protein sequence ID" value="AES65093"/>
    <property type="gene ID" value="MTR_2g035250"/>
</dbReference>
<keyword evidence="1" id="KW-0732">Signal</keyword>
<evidence type="ECO:0000256" key="1">
    <source>
        <dbReference type="SAM" id="SignalP"/>
    </source>
</evidence>
<feature type="signal peptide" evidence="1">
    <location>
        <begin position="1"/>
        <end position="25"/>
    </location>
</feature>
<dbReference type="EMBL" id="PSQE01000002">
    <property type="protein sequence ID" value="RHN73128.1"/>
    <property type="molecule type" value="Genomic_DNA"/>
</dbReference>
<feature type="chain" id="PRO_5014572319" evidence="1">
    <location>
        <begin position="26"/>
        <end position="84"/>
    </location>
</feature>